<sequence>MELTVVMDLRRDCSKIKKMAICFLCVSGKDTKDSQHKLKIFVEFQLCRDAVTIQWSNSVCIYSCDDLLLLCKIKMGVACGANGVYLSKCKISG</sequence>
<gene>
    <name evidence="1" type="ORF">CMV_019066</name>
</gene>
<dbReference type="Proteomes" id="UP000737018">
    <property type="component" value="Unassembled WGS sequence"/>
</dbReference>
<proteinExistence type="predicted"/>
<protein>
    <submittedName>
        <fullName evidence="1">Uncharacterized protein</fullName>
    </submittedName>
</protein>
<evidence type="ECO:0000313" key="1">
    <source>
        <dbReference type="EMBL" id="KAF3955741.1"/>
    </source>
</evidence>
<name>A0A8J4R3N4_9ROSI</name>
<organism evidence="1 2">
    <name type="scientific">Castanea mollissima</name>
    <name type="common">Chinese chestnut</name>
    <dbReference type="NCBI Taxonomy" id="60419"/>
    <lineage>
        <taxon>Eukaryota</taxon>
        <taxon>Viridiplantae</taxon>
        <taxon>Streptophyta</taxon>
        <taxon>Embryophyta</taxon>
        <taxon>Tracheophyta</taxon>
        <taxon>Spermatophyta</taxon>
        <taxon>Magnoliopsida</taxon>
        <taxon>eudicotyledons</taxon>
        <taxon>Gunneridae</taxon>
        <taxon>Pentapetalae</taxon>
        <taxon>rosids</taxon>
        <taxon>fabids</taxon>
        <taxon>Fagales</taxon>
        <taxon>Fagaceae</taxon>
        <taxon>Castanea</taxon>
    </lineage>
</organism>
<comment type="caution">
    <text evidence="1">The sequence shown here is derived from an EMBL/GenBank/DDBJ whole genome shotgun (WGS) entry which is preliminary data.</text>
</comment>
<keyword evidence="2" id="KW-1185">Reference proteome</keyword>
<dbReference type="AlphaFoldDB" id="A0A8J4R3N4"/>
<accession>A0A8J4R3N4</accession>
<reference evidence="1" key="1">
    <citation type="submission" date="2020-03" db="EMBL/GenBank/DDBJ databases">
        <title>Castanea mollissima Vanexum genome sequencing.</title>
        <authorList>
            <person name="Staton M."/>
        </authorList>
    </citation>
    <scope>NUCLEOTIDE SEQUENCE</scope>
    <source>
        <tissue evidence="1">Leaf</tissue>
    </source>
</reference>
<dbReference type="EMBL" id="JRKL02003287">
    <property type="protein sequence ID" value="KAF3955741.1"/>
    <property type="molecule type" value="Genomic_DNA"/>
</dbReference>
<evidence type="ECO:0000313" key="2">
    <source>
        <dbReference type="Proteomes" id="UP000737018"/>
    </source>
</evidence>